<proteinExistence type="predicted"/>
<reference evidence="1" key="1">
    <citation type="submission" date="2022-03" db="EMBL/GenBank/DDBJ databases">
        <authorList>
            <person name="Alioto T."/>
            <person name="Alioto T."/>
            <person name="Gomez Garrido J."/>
        </authorList>
    </citation>
    <scope>NUCLEOTIDE SEQUENCE</scope>
</reference>
<dbReference type="Gene3D" id="3.60.10.10">
    <property type="entry name" value="Endonuclease/exonuclease/phosphatase"/>
    <property type="match status" value="1"/>
</dbReference>
<dbReference type="AlphaFoldDB" id="A0AAD1W402"/>
<keyword evidence="2" id="KW-1185">Reference proteome</keyword>
<dbReference type="Proteomes" id="UP001295444">
    <property type="component" value="Chromosome 04"/>
</dbReference>
<gene>
    <name evidence="1" type="ORF">PECUL_23A034797</name>
</gene>
<evidence type="ECO:0008006" key="3">
    <source>
        <dbReference type="Google" id="ProtNLM"/>
    </source>
</evidence>
<evidence type="ECO:0000313" key="2">
    <source>
        <dbReference type="Proteomes" id="UP001295444"/>
    </source>
</evidence>
<organism evidence="1 2">
    <name type="scientific">Pelobates cultripes</name>
    <name type="common">Western spadefoot toad</name>
    <dbReference type="NCBI Taxonomy" id="61616"/>
    <lineage>
        <taxon>Eukaryota</taxon>
        <taxon>Metazoa</taxon>
        <taxon>Chordata</taxon>
        <taxon>Craniata</taxon>
        <taxon>Vertebrata</taxon>
        <taxon>Euteleostomi</taxon>
        <taxon>Amphibia</taxon>
        <taxon>Batrachia</taxon>
        <taxon>Anura</taxon>
        <taxon>Pelobatoidea</taxon>
        <taxon>Pelobatidae</taxon>
        <taxon>Pelobates</taxon>
    </lineage>
</organism>
<dbReference type="EMBL" id="OW240915">
    <property type="protein sequence ID" value="CAH2283795.1"/>
    <property type="molecule type" value="Genomic_DNA"/>
</dbReference>
<protein>
    <recommendedName>
        <fullName evidence="3">Endonuclease/exonuclease/phosphatase domain-containing protein</fullName>
    </recommendedName>
</protein>
<dbReference type="InterPro" id="IPR036691">
    <property type="entry name" value="Endo/exonu/phosph_ase_sf"/>
</dbReference>
<accession>A0AAD1W402</accession>
<sequence>MLRTVWVARASVSFLQETHFQGGDAPALRDRRFPIGYFANHRDSKKAGVATLFASTVPFNCVEKKADPNWHLFLKGTIADRRYTFASVYAPNAKQHRFLAKTARLLEGFREGLLILAGDINVPMDPA</sequence>
<dbReference type="SUPFAM" id="SSF56219">
    <property type="entry name" value="DNase I-like"/>
    <property type="match status" value="1"/>
</dbReference>
<evidence type="ECO:0000313" key="1">
    <source>
        <dbReference type="EMBL" id="CAH2283795.1"/>
    </source>
</evidence>
<name>A0AAD1W402_PELCU</name>